<organism evidence="2 3">
    <name type="scientific">Hymenobacter terrestris</name>
    <dbReference type="NCBI Taxonomy" id="2748310"/>
    <lineage>
        <taxon>Bacteria</taxon>
        <taxon>Pseudomonadati</taxon>
        <taxon>Bacteroidota</taxon>
        <taxon>Cytophagia</taxon>
        <taxon>Cytophagales</taxon>
        <taxon>Hymenobacteraceae</taxon>
        <taxon>Hymenobacter</taxon>
    </lineage>
</organism>
<sequence>MHKLLRGRWWVAGLLLAAGCRSEQAVFSFRPAAAAELLSVAAQVSPVSSAATSLAAPAGPASLAASPLAAPVSNATVVPAEGPVRPAARQLKRTTSRIRALISVQANQPETATHAAHRDTLHWVLGVALVVAGVVGGILLGGWLGLGVGAVLVLLGYYFVVLGLGGQQAWLEVFQEFFNM</sequence>
<dbReference type="RefSeq" id="WP_176897998.1">
    <property type="nucleotide sequence ID" value="NZ_JABKAV010000006.1"/>
</dbReference>
<keyword evidence="1" id="KW-0472">Membrane</keyword>
<protein>
    <submittedName>
        <fullName evidence="2">Uncharacterized protein</fullName>
    </submittedName>
</protein>
<keyword evidence="1" id="KW-1133">Transmembrane helix</keyword>
<dbReference type="EMBL" id="JABKAV010000006">
    <property type="protein sequence ID" value="NVO83936.1"/>
    <property type="molecule type" value="Genomic_DNA"/>
</dbReference>
<accession>A0ABX2Q0J8</accession>
<dbReference type="PROSITE" id="PS51257">
    <property type="entry name" value="PROKAR_LIPOPROTEIN"/>
    <property type="match status" value="1"/>
</dbReference>
<keyword evidence="1" id="KW-0812">Transmembrane</keyword>
<evidence type="ECO:0000256" key="1">
    <source>
        <dbReference type="SAM" id="Phobius"/>
    </source>
</evidence>
<feature type="transmembrane region" description="Helical" evidence="1">
    <location>
        <begin position="121"/>
        <end position="144"/>
    </location>
</feature>
<feature type="transmembrane region" description="Helical" evidence="1">
    <location>
        <begin position="151"/>
        <end position="170"/>
    </location>
</feature>
<gene>
    <name evidence="2" type="ORF">HW556_03490</name>
</gene>
<proteinExistence type="predicted"/>
<dbReference type="Proteomes" id="UP000626554">
    <property type="component" value="Unassembled WGS sequence"/>
</dbReference>
<comment type="caution">
    <text evidence="2">The sequence shown here is derived from an EMBL/GenBank/DDBJ whole genome shotgun (WGS) entry which is preliminary data.</text>
</comment>
<name>A0ABX2Q0J8_9BACT</name>
<keyword evidence="3" id="KW-1185">Reference proteome</keyword>
<evidence type="ECO:0000313" key="2">
    <source>
        <dbReference type="EMBL" id="NVO83936.1"/>
    </source>
</evidence>
<reference evidence="2 3" key="1">
    <citation type="submission" date="2020-05" db="EMBL/GenBank/DDBJ databases">
        <title>Hymenobacter terrestris sp. nov. and Hymenobacter lapidiphilus sp. nov., isolated from regoliths in Antarctica.</title>
        <authorList>
            <person name="Sedlacek I."/>
            <person name="Pantucek R."/>
            <person name="Zeman M."/>
            <person name="Holochova P."/>
            <person name="Kralova S."/>
            <person name="Stankova E."/>
            <person name="Sedo O."/>
            <person name="Micenkova L."/>
            <person name="Svec P."/>
            <person name="Gupta V."/>
            <person name="Sood U."/>
            <person name="Korpole U.S."/>
            <person name="Lal R."/>
        </authorList>
    </citation>
    <scope>NUCLEOTIDE SEQUENCE [LARGE SCALE GENOMIC DNA]</scope>
    <source>
        <strain evidence="2 3">P5252</strain>
    </source>
</reference>
<evidence type="ECO:0000313" key="3">
    <source>
        <dbReference type="Proteomes" id="UP000626554"/>
    </source>
</evidence>